<dbReference type="GO" id="GO:0070971">
    <property type="term" value="C:endoplasmic reticulum exit site"/>
    <property type="evidence" value="ECO:0007669"/>
    <property type="project" value="TreeGrafter"/>
</dbReference>
<dbReference type="AlphaFoldDB" id="S7NM04"/>
<dbReference type="Pfam" id="PF12932">
    <property type="entry name" value="Sec16"/>
    <property type="match status" value="1"/>
</dbReference>
<evidence type="ECO:0000313" key="3">
    <source>
        <dbReference type="Proteomes" id="UP000052978"/>
    </source>
</evidence>
<gene>
    <name evidence="2" type="ORF">D623_10013934</name>
</gene>
<dbReference type="GO" id="GO:0012507">
    <property type="term" value="C:ER to Golgi transport vesicle membrane"/>
    <property type="evidence" value="ECO:0007669"/>
    <property type="project" value="TreeGrafter"/>
</dbReference>
<feature type="domain" description="Sec16 central conserved" evidence="1">
    <location>
        <begin position="42"/>
        <end position="141"/>
    </location>
</feature>
<sequence>MGNFSSAQGFPEYGYPADAGWPAVEQAPSRPTSPEKFSVPHVCARFGPGGQLIRVIPNLPSEGQPALVEVHSMETLLQHLPEQEEMRAFPGPLGKDDTHKVDVINFAQSKATQCLQNESLIDKESANLLWNFIILLCRQNGTVVGTDIAELLLQDHRTVWLPGKSPNEANLIDFTNEAVGQAEEEEESVEAQLSFLTDSQAATSSQEKETERFRELLLYGRKKASSELSGAGACPGVCCGGLSARKQWEGQACLESTGP</sequence>
<dbReference type="PANTHER" id="PTHR13402">
    <property type="entry name" value="RGPR-RELATED"/>
    <property type="match status" value="1"/>
</dbReference>
<dbReference type="GO" id="GO:0007030">
    <property type="term" value="P:Golgi organization"/>
    <property type="evidence" value="ECO:0007669"/>
    <property type="project" value="TreeGrafter"/>
</dbReference>
<organism evidence="2 3">
    <name type="scientific">Myotis brandtii</name>
    <name type="common">Brandt's bat</name>
    <dbReference type="NCBI Taxonomy" id="109478"/>
    <lineage>
        <taxon>Eukaryota</taxon>
        <taxon>Metazoa</taxon>
        <taxon>Chordata</taxon>
        <taxon>Craniata</taxon>
        <taxon>Vertebrata</taxon>
        <taxon>Euteleostomi</taxon>
        <taxon>Mammalia</taxon>
        <taxon>Eutheria</taxon>
        <taxon>Laurasiatheria</taxon>
        <taxon>Chiroptera</taxon>
        <taxon>Yangochiroptera</taxon>
        <taxon>Vespertilionidae</taxon>
        <taxon>Myotis</taxon>
    </lineage>
</organism>
<accession>S7NM04</accession>
<evidence type="ECO:0000259" key="1">
    <source>
        <dbReference type="Pfam" id="PF12932"/>
    </source>
</evidence>
<protein>
    <submittedName>
        <fullName evidence="2">Protein transport protein Sec16A</fullName>
    </submittedName>
</protein>
<dbReference type="EMBL" id="KE164357">
    <property type="protein sequence ID" value="EPQ17440.1"/>
    <property type="molecule type" value="Genomic_DNA"/>
</dbReference>
<keyword evidence="3" id="KW-1185">Reference proteome</keyword>
<reference evidence="2 3" key="1">
    <citation type="journal article" date="2013" name="Nat. Commun.">
        <title>Genome analysis reveals insights into physiology and longevity of the Brandt's bat Myotis brandtii.</title>
        <authorList>
            <person name="Seim I."/>
            <person name="Fang X."/>
            <person name="Xiong Z."/>
            <person name="Lobanov A.V."/>
            <person name="Huang Z."/>
            <person name="Ma S."/>
            <person name="Feng Y."/>
            <person name="Turanov A.A."/>
            <person name="Zhu Y."/>
            <person name="Lenz T.L."/>
            <person name="Gerashchenko M.V."/>
            <person name="Fan D."/>
            <person name="Hee Yim S."/>
            <person name="Yao X."/>
            <person name="Jordan D."/>
            <person name="Xiong Y."/>
            <person name="Ma Y."/>
            <person name="Lyapunov A.N."/>
            <person name="Chen G."/>
            <person name="Kulakova O.I."/>
            <person name="Sun Y."/>
            <person name="Lee S.G."/>
            <person name="Bronson R.T."/>
            <person name="Moskalev A.A."/>
            <person name="Sunyaev S.R."/>
            <person name="Zhang G."/>
            <person name="Krogh A."/>
            <person name="Wang J."/>
            <person name="Gladyshev V.N."/>
        </authorList>
    </citation>
    <scope>NUCLEOTIDE SEQUENCE [LARGE SCALE GENOMIC DNA]</scope>
</reference>
<dbReference type="Proteomes" id="UP000052978">
    <property type="component" value="Unassembled WGS sequence"/>
</dbReference>
<dbReference type="InterPro" id="IPR024340">
    <property type="entry name" value="Sec16_CCD"/>
</dbReference>
<dbReference type="GO" id="GO:0070973">
    <property type="term" value="P:protein localization to endoplasmic reticulum exit site"/>
    <property type="evidence" value="ECO:0007669"/>
    <property type="project" value="TreeGrafter"/>
</dbReference>
<dbReference type="PANTHER" id="PTHR13402:SF13">
    <property type="entry name" value="PROTEIN TRANSPORT PROTEIN SEC16A"/>
    <property type="match status" value="1"/>
</dbReference>
<name>S7NM04_MYOBR</name>
<evidence type="ECO:0000313" key="2">
    <source>
        <dbReference type="EMBL" id="EPQ17440.1"/>
    </source>
</evidence>
<proteinExistence type="predicted"/>